<dbReference type="GO" id="GO:0071949">
    <property type="term" value="F:FAD binding"/>
    <property type="evidence" value="ECO:0007669"/>
    <property type="project" value="InterPro"/>
</dbReference>
<dbReference type="AlphaFoldDB" id="D7F1M7"/>
<evidence type="ECO:0000259" key="1">
    <source>
        <dbReference type="Pfam" id="PF01494"/>
    </source>
</evidence>
<dbReference type="InterPro" id="IPR036188">
    <property type="entry name" value="FAD/NAD-bd_sf"/>
</dbReference>
<dbReference type="EMBL" id="FJ462704">
    <property type="protein sequence ID" value="ACR50780.1"/>
    <property type="molecule type" value="Genomic_DNA"/>
</dbReference>
<evidence type="ECO:0000313" key="2">
    <source>
        <dbReference type="EMBL" id="ACR50780.1"/>
    </source>
</evidence>
<dbReference type="PANTHER" id="PTHR43422:SF3">
    <property type="entry name" value="THIAMINE THIAZOLE SYNTHASE"/>
    <property type="match status" value="1"/>
</dbReference>
<reference evidence="2" key="1">
    <citation type="submission" date="2008-11" db="EMBL/GenBank/DDBJ databases">
        <title>Different origins of the tetronate ring in near mirror-image antibiotics:evidence for convergent evolution?</title>
        <authorList>
            <person name="Demydchuk Y.A."/>
            <person name="Sun Y."/>
            <person name="Leadlay P.F."/>
        </authorList>
    </citation>
    <scope>NUCLEOTIDE SEQUENCE</scope>
    <source>
        <strain evidence="2">NCIMB 11426</strain>
    </source>
</reference>
<dbReference type="Pfam" id="PF01494">
    <property type="entry name" value="FAD_binding_3"/>
    <property type="match status" value="1"/>
</dbReference>
<dbReference type="PANTHER" id="PTHR43422">
    <property type="entry name" value="THIAMINE THIAZOLE SYNTHASE"/>
    <property type="match status" value="1"/>
</dbReference>
<proteinExistence type="predicted"/>
<feature type="domain" description="FAD-binding" evidence="1">
    <location>
        <begin position="5"/>
        <end position="350"/>
    </location>
</feature>
<dbReference type="InterPro" id="IPR002938">
    <property type="entry name" value="FAD-bd"/>
</dbReference>
<accession>D7F1M7</accession>
<organism evidence="2">
    <name type="scientific">Streptomyces longisporoflavus</name>
    <dbReference type="NCBI Taxonomy" id="28044"/>
    <lineage>
        <taxon>Bacteria</taxon>
        <taxon>Bacillati</taxon>
        <taxon>Actinomycetota</taxon>
        <taxon>Actinomycetes</taxon>
        <taxon>Kitasatosporales</taxon>
        <taxon>Streptomycetaceae</taxon>
        <taxon>Streptomyces</taxon>
    </lineage>
</organism>
<protein>
    <submittedName>
        <fullName evidence="2">Epoxidase</fullName>
    </submittedName>
</protein>
<dbReference type="SUPFAM" id="SSF51905">
    <property type="entry name" value="FAD/NAD(P)-binding domain"/>
    <property type="match status" value="1"/>
</dbReference>
<gene>
    <name evidence="2" type="primary">tsnC</name>
</gene>
<sequence>MSGGTHAVVLGGSVAGLLAAAALAPYVGSVTVVERDEYPAEGPAARTGVPQAEHAHVLWSGGARAVERLLPGATERLLAAGARRVGVQRDMLLMSAAGWCERFPETQYMLTCSRALLEWVLRGCVLALPNVSVLEGTVAAGLAGDAGAVSGVRVRARDGEGGAERLLAADVVVDATGRGSGLSGWLTGFGLPAAEEETVDSGLTYTTRVFRAPEGAAGVFPVVSLYADHRVAKPARNGLVVPIEGDRWMVSLSGSRGARPPADAAGFAAFARSLRHPLVARMVAAAEPLTEPRSTRSTRNRRLRYERMPSWPAGLLVLGDALSALNPAYGHGMTAAARGAEALRDELAAHGVRPERARETVGAISAAVDDPWLWATSQDVRFPECRIVSRDAELGARAEARARFADLLQAAASREAGVNVAMTGVMSMSEPLAGLEDAGVLDAVRAAAASGAKPLPQPRLSGAELALLRGPARVAVR</sequence>
<name>D7F1M7_9ACTN</name>
<dbReference type="Gene3D" id="3.50.50.60">
    <property type="entry name" value="FAD/NAD(P)-binding domain"/>
    <property type="match status" value="1"/>
</dbReference>